<dbReference type="PANTHER" id="PTHR34128:SF2">
    <property type="entry name" value="CYTOCHROME C-TYPE BIOGENESIS PROTEIN CCME HOMOLOG, MITOCHONDRIAL"/>
    <property type="match status" value="1"/>
</dbReference>
<evidence type="ECO:0000256" key="8">
    <source>
        <dbReference type="ARBA" id="ARBA00022989"/>
    </source>
</evidence>
<protein>
    <recommendedName>
        <fullName evidence="12">Cytochrome c-type biogenesis protein CcmE</fullName>
    </recommendedName>
    <alternativeName>
        <fullName evidence="12">Cytochrome c maturation protein E</fullName>
    </alternativeName>
    <alternativeName>
        <fullName evidence="12">Heme chaperone CcmE</fullName>
    </alternativeName>
</protein>
<proteinExistence type="inferred from homology"/>
<keyword evidence="8 12" id="KW-1133">Transmembrane helix</keyword>
<name>A0A6I3KPP6_9HYPH</name>
<dbReference type="Pfam" id="PF03100">
    <property type="entry name" value="CcmE"/>
    <property type="match status" value="1"/>
</dbReference>
<feature type="topological domain" description="Cytoplasmic" evidence="12">
    <location>
        <begin position="1"/>
        <end position="7"/>
    </location>
</feature>
<dbReference type="GO" id="GO:0005886">
    <property type="term" value="C:plasma membrane"/>
    <property type="evidence" value="ECO:0007669"/>
    <property type="project" value="UniProtKB-SubCell"/>
</dbReference>
<dbReference type="HAMAP" id="MF_01959">
    <property type="entry name" value="CcmE"/>
    <property type="match status" value="1"/>
</dbReference>
<dbReference type="GO" id="GO:0020037">
    <property type="term" value="F:heme binding"/>
    <property type="evidence" value="ECO:0007669"/>
    <property type="project" value="InterPro"/>
</dbReference>
<dbReference type="GO" id="GO:0017003">
    <property type="term" value="P:protein-heme linkage"/>
    <property type="evidence" value="ECO:0007669"/>
    <property type="project" value="UniProtKB-UniRule"/>
</dbReference>
<organism evidence="15 16">
    <name type="scientific">Hyphomicrobium album</name>
    <dbReference type="NCBI Taxonomy" id="2665159"/>
    <lineage>
        <taxon>Bacteria</taxon>
        <taxon>Pseudomonadati</taxon>
        <taxon>Pseudomonadota</taxon>
        <taxon>Alphaproteobacteria</taxon>
        <taxon>Hyphomicrobiales</taxon>
        <taxon>Hyphomicrobiaceae</taxon>
        <taxon>Hyphomicrobium</taxon>
    </lineage>
</organism>
<keyword evidence="9 12" id="KW-0408">Iron</keyword>
<keyword evidence="10 12" id="KW-0472">Membrane</keyword>
<evidence type="ECO:0000313" key="15">
    <source>
        <dbReference type="EMBL" id="MTD96268.1"/>
    </source>
</evidence>
<keyword evidence="16" id="KW-1185">Reference proteome</keyword>
<comment type="subcellular location">
    <subcellularLocation>
        <location evidence="1">Cell inner membrane</location>
    </subcellularLocation>
    <subcellularLocation>
        <location evidence="12">Cell membrane</location>
        <topology evidence="12">Single-pass type II membrane protein</topology>
    </subcellularLocation>
</comment>
<gene>
    <name evidence="12 15" type="primary">ccmE</name>
    <name evidence="12" type="synonym">cycJ</name>
    <name evidence="15" type="ORF">GIW81_18160</name>
</gene>
<keyword evidence="2 12" id="KW-1003">Cell membrane</keyword>
<dbReference type="InterPro" id="IPR036127">
    <property type="entry name" value="CcmE-like_sf"/>
</dbReference>
<dbReference type="NCBIfam" id="NF009727">
    <property type="entry name" value="PRK13254.1-1"/>
    <property type="match status" value="1"/>
</dbReference>
<evidence type="ECO:0000256" key="3">
    <source>
        <dbReference type="ARBA" id="ARBA00022617"/>
    </source>
</evidence>
<reference evidence="15 16" key="1">
    <citation type="submission" date="2019-11" db="EMBL/GenBank/DDBJ databases">
        <title>Identification of a novel strain.</title>
        <authorList>
            <person name="Xu Q."/>
            <person name="Wang G."/>
        </authorList>
    </citation>
    <scope>NUCLEOTIDE SEQUENCE [LARGE SCALE GENOMIC DNA]</scope>
    <source>
        <strain evidence="16">xq</strain>
    </source>
</reference>
<keyword evidence="7 12" id="KW-0735">Signal-anchor</keyword>
<evidence type="ECO:0000256" key="1">
    <source>
        <dbReference type="ARBA" id="ARBA00004533"/>
    </source>
</evidence>
<dbReference type="InterPro" id="IPR012340">
    <property type="entry name" value="NA-bd_OB-fold"/>
</dbReference>
<comment type="caution">
    <text evidence="15">The sequence shown here is derived from an EMBL/GenBank/DDBJ whole genome shotgun (WGS) entry which is preliminary data.</text>
</comment>
<evidence type="ECO:0000256" key="2">
    <source>
        <dbReference type="ARBA" id="ARBA00022475"/>
    </source>
</evidence>
<dbReference type="FunFam" id="2.40.50.140:FF:000104">
    <property type="entry name" value="Cytochrome c-type biogenesis protein CcmE"/>
    <property type="match status" value="1"/>
</dbReference>
<dbReference type="EMBL" id="WMBQ01000002">
    <property type="protein sequence ID" value="MTD96268.1"/>
    <property type="molecule type" value="Genomic_DNA"/>
</dbReference>
<dbReference type="InterPro" id="IPR004329">
    <property type="entry name" value="CcmE"/>
</dbReference>
<dbReference type="Proteomes" id="UP000440694">
    <property type="component" value="Unassembled WGS sequence"/>
</dbReference>
<evidence type="ECO:0000313" key="16">
    <source>
        <dbReference type="Proteomes" id="UP000440694"/>
    </source>
</evidence>
<dbReference type="NCBIfam" id="NF009731">
    <property type="entry name" value="PRK13254.1-5"/>
    <property type="match status" value="1"/>
</dbReference>
<dbReference type="Gene3D" id="2.40.50.140">
    <property type="entry name" value="Nucleic acid-binding proteins"/>
    <property type="match status" value="1"/>
</dbReference>
<evidence type="ECO:0000256" key="9">
    <source>
        <dbReference type="ARBA" id="ARBA00023004"/>
    </source>
</evidence>
<dbReference type="GO" id="GO:0017004">
    <property type="term" value="P:cytochrome complex assembly"/>
    <property type="evidence" value="ECO:0007669"/>
    <property type="project" value="UniProtKB-KW"/>
</dbReference>
<feature type="binding site" description="axial binding residue" evidence="12 13">
    <location>
        <position position="126"/>
    </location>
    <ligand>
        <name>heme</name>
        <dbReference type="ChEBI" id="CHEBI:30413"/>
    </ligand>
    <ligandPart>
        <name>Fe</name>
        <dbReference type="ChEBI" id="CHEBI:18248"/>
    </ligandPart>
</feature>
<evidence type="ECO:0000256" key="13">
    <source>
        <dbReference type="PIRSR" id="PIRSR604329-50"/>
    </source>
</evidence>
<keyword evidence="3 12" id="KW-0349">Heme</keyword>
<feature type="topological domain" description="Extracellular" evidence="12">
    <location>
        <begin position="29"/>
        <end position="154"/>
    </location>
</feature>
<evidence type="ECO:0000256" key="12">
    <source>
        <dbReference type="HAMAP-Rule" id="MF_01959"/>
    </source>
</evidence>
<evidence type="ECO:0000256" key="14">
    <source>
        <dbReference type="SAM" id="Phobius"/>
    </source>
</evidence>
<evidence type="ECO:0000256" key="7">
    <source>
        <dbReference type="ARBA" id="ARBA00022968"/>
    </source>
</evidence>
<dbReference type="NCBIfam" id="NF009729">
    <property type="entry name" value="PRK13254.1-3"/>
    <property type="match status" value="1"/>
</dbReference>
<accession>A0A6I3KPP6</accession>
<sequence length="154" mass="16375">MTRKQRRGVLIGVGLAVLTLAVGLVLFALRDSIVFFHTPSDLAEKPIATGERFRLGGLVAAGSVKRGEGTRVQFVVTDTLKTIPVAYEGVLPDLFKEGQGVIAEGKLTDDGTFHADSVLAKHDENYMPPEVAKALEAKGVKLGKTAPHPAEATQ</sequence>
<feature type="transmembrane region" description="Helical" evidence="14">
    <location>
        <begin position="9"/>
        <end position="29"/>
    </location>
</feature>
<keyword evidence="5 12" id="KW-0479">Metal-binding</keyword>
<keyword evidence="6 12" id="KW-0201">Cytochrome c-type biogenesis</keyword>
<evidence type="ECO:0000256" key="11">
    <source>
        <dbReference type="ARBA" id="ARBA00056663"/>
    </source>
</evidence>
<feature type="binding site" description="covalent" evidence="12 13">
    <location>
        <position position="122"/>
    </location>
    <ligand>
        <name>heme</name>
        <dbReference type="ChEBI" id="CHEBI:30413"/>
    </ligand>
</feature>
<dbReference type="AlphaFoldDB" id="A0A6I3KPP6"/>
<dbReference type="RefSeq" id="WP_154740707.1">
    <property type="nucleotide sequence ID" value="NZ_WMBQ01000002.1"/>
</dbReference>
<comment type="similarity">
    <text evidence="12">Belongs to the CcmE/CycJ family.</text>
</comment>
<dbReference type="SUPFAM" id="SSF82093">
    <property type="entry name" value="Heme chaperone CcmE"/>
    <property type="match status" value="1"/>
</dbReference>
<dbReference type="PANTHER" id="PTHR34128">
    <property type="entry name" value="CYTOCHROME C-TYPE BIOGENESIS PROTEIN CCME HOMOLOG, MITOCHONDRIAL"/>
    <property type="match status" value="1"/>
</dbReference>
<evidence type="ECO:0000256" key="10">
    <source>
        <dbReference type="ARBA" id="ARBA00023136"/>
    </source>
</evidence>
<evidence type="ECO:0000256" key="5">
    <source>
        <dbReference type="ARBA" id="ARBA00022723"/>
    </source>
</evidence>
<evidence type="ECO:0000256" key="4">
    <source>
        <dbReference type="ARBA" id="ARBA00022692"/>
    </source>
</evidence>
<dbReference type="GO" id="GO:0046872">
    <property type="term" value="F:metal ion binding"/>
    <property type="evidence" value="ECO:0007669"/>
    <property type="project" value="UniProtKB-KW"/>
</dbReference>
<keyword evidence="4 12" id="KW-0812">Transmembrane</keyword>
<comment type="function">
    <text evidence="11 12">Heme chaperone required for the biogenesis of c-type cytochromes. Transiently binds heme delivered by CcmC and transfers the heme to apo-cytochromes in a process facilitated by CcmF and CcmH.</text>
</comment>
<evidence type="ECO:0000256" key="6">
    <source>
        <dbReference type="ARBA" id="ARBA00022748"/>
    </source>
</evidence>